<gene>
    <name evidence="2" type="ORF">IAG43_34095</name>
</gene>
<dbReference type="Proteomes" id="UP000516230">
    <property type="component" value="Plasmid unnamed3"/>
</dbReference>
<sequence length="257" mass="27619">MTESTRTRLVPTGYCFCGCGGEAEIGRWFVLGHDITAAAALRAVRGESLPQRLVGAGYGPDRSVVQEAVNRAGWVRCPDCAYAGAAAGLAAHRRTSDCADPPPQPEPEPEPEPVAEQPAPGEHSTRRRDRADDTGPLRAETGPAQGLLLPGTGDPTWKQVPLPLRHSLAQAAHRLVTPEQPTLQAQGNRSVRYALRAAGSRRLTGRHWHTLLTAPRESFGSARSERANRVFAVLREVAAQHLTLTADGPELRTDEGT</sequence>
<evidence type="ECO:0000256" key="1">
    <source>
        <dbReference type="SAM" id="MobiDB-lite"/>
    </source>
</evidence>
<reference evidence="2 3" key="1">
    <citation type="submission" date="2020-08" db="EMBL/GenBank/DDBJ databases">
        <title>A novel species.</title>
        <authorList>
            <person name="Gao J."/>
        </authorList>
    </citation>
    <scope>NUCLEOTIDE SEQUENCE [LARGE SCALE GENOMIC DNA]</scope>
    <source>
        <strain evidence="2 3">CRPJ-33</strain>
        <plasmid evidence="2 3">unnamed3</plasmid>
    </source>
</reference>
<dbReference type="KEGG" id="sgj:IAG43_34095"/>
<accession>A0A7H0I5D0</accession>
<organism evidence="2 3">
    <name type="scientific">Streptomyces genisteinicus</name>
    <dbReference type="NCBI Taxonomy" id="2768068"/>
    <lineage>
        <taxon>Bacteria</taxon>
        <taxon>Bacillati</taxon>
        <taxon>Actinomycetota</taxon>
        <taxon>Actinomycetes</taxon>
        <taxon>Kitasatosporales</taxon>
        <taxon>Streptomycetaceae</taxon>
        <taxon>Streptomyces</taxon>
    </lineage>
</organism>
<name>A0A7H0I5D0_9ACTN</name>
<evidence type="ECO:0000313" key="2">
    <source>
        <dbReference type="EMBL" id="QNP67996.1"/>
    </source>
</evidence>
<geneLocation type="plasmid" evidence="2 3">
    <name>unnamed3</name>
</geneLocation>
<dbReference type="RefSeq" id="WP_187745039.1">
    <property type="nucleotide sequence ID" value="NZ_CP060827.1"/>
</dbReference>
<keyword evidence="2" id="KW-0614">Plasmid</keyword>
<feature type="region of interest" description="Disordered" evidence="1">
    <location>
        <begin position="93"/>
        <end position="154"/>
    </location>
</feature>
<dbReference type="AlphaFoldDB" id="A0A7H0I5D0"/>
<keyword evidence="3" id="KW-1185">Reference proteome</keyword>
<dbReference type="EMBL" id="CP060827">
    <property type="protein sequence ID" value="QNP67996.1"/>
    <property type="molecule type" value="Genomic_DNA"/>
</dbReference>
<proteinExistence type="predicted"/>
<protein>
    <submittedName>
        <fullName evidence="2">Uncharacterized protein</fullName>
    </submittedName>
</protein>
<evidence type="ECO:0000313" key="3">
    <source>
        <dbReference type="Proteomes" id="UP000516230"/>
    </source>
</evidence>